<accession>A0ACB8RXE8</accession>
<reference evidence="1" key="2">
    <citation type="journal article" date="2022" name="New Phytol.">
        <title>Evolutionary transition to the ectomycorrhizal habit in the genomes of a hyperdiverse lineage of mushroom-forming fungi.</title>
        <authorList>
            <person name="Looney B."/>
            <person name="Miyauchi S."/>
            <person name="Morin E."/>
            <person name="Drula E."/>
            <person name="Courty P.E."/>
            <person name="Kohler A."/>
            <person name="Kuo A."/>
            <person name="LaButti K."/>
            <person name="Pangilinan J."/>
            <person name="Lipzen A."/>
            <person name="Riley R."/>
            <person name="Andreopoulos W."/>
            <person name="He G."/>
            <person name="Johnson J."/>
            <person name="Nolan M."/>
            <person name="Tritt A."/>
            <person name="Barry K.W."/>
            <person name="Grigoriev I.V."/>
            <person name="Nagy L.G."/>
            <person name="Hibbett D."/>
            <person name="Henrissat B."/>
            <person name="Matheny P.B."/>
            <person name="Labbe J."/>
            <person name="Martin F.M."/>
        </authorList>
    </citation>
    <scope>NUCLEOTIDE SEQUENCE</scope>
    <source>
        <strain evidence="1">FP105234-sp</strain>
    </source>
</reference>
<proteinExistence type="predicted"/>
<dbReference type="EMBL" id="MU275889">
    <property type="protein sequence ID" value="KAI0048271.1"/>
    <property type="molecule type" value="Genomic_DNA"/>
</dbReference>
<comment type="caution">
    <text evidence="1">The sequence shown here is derived from an EMBL/GenBank/DDBJ whole genome shotgun (WGS) entry which is preliminary data.</text>
</comment>
<sequence length="393" mass="43684">MNFYTISLFAESVLYGLYTCIYIISLYILLTRPKTVTNVSMLALTSVMYSIASVHMVLRLQDAEPFPTCRTLHCVFVLRLLEQYFSTVNFILGDAIVVWRAWVIWDHSNRVLVAPAVFLLATAGVVIAELILGMHTAPHILTPNPAGYAQAYHRVVVMHTAAVALTLCTNLLATGLISYRTWVHYRASATYNIKVGRDRTQAIMTLLVESGALYCGIWLAYLILDRTSGNYATIKSLAFVVFDDTVPQLIGIYPTLIIVLCSLHRSYHDNIVTTRVYMPPIVTAPTHSRSDSNCAVFDITKDPFRSQPTTGSSFYSPAASFSLSSFPLPPPPFADPKESVDEGSRSRVPRKPPPIYSVHSDDLSPRLRLDSDIEKGVDFTEVLQQVIQRAGNA</sequence>
<protein>
    <submittedName>
        <fullName evidence="1">Uncharacterized protein</fullName>
    </submittedName>
</protein>
<organism evidence="1 2">
    <name type="scientific">Auriscalpium vulgare</name>
    <dbReference type="NCBI Taxonomy" id="40419"/>
    <lineage>
        <taxon>Eukaryota</taxon>
        <taxon>Fungi</taxon>
        <taxon>Dikarya</taxon>
        <taxon>Basidiomycota</taxon>
        <taxon>Agaricomycotina</taxon>
        <taxon>Agaricomycetes</taxon>
        <taxon>Russulales</taxon>
        <taxon>Auriscalpiaceae</taxon>
        <taxon>Auriscalpium</taxon>
    </lineage>
</organism>
<reference evidence="1" key="1">
    <citation type="submission" date="2021-02" db="EMBL/GenBank/DDBJ databases">
        <authorList>
            <consortium name="DOE Joint Genome Institute"/>
            <person name="Ahrendt S."/>
            <person name="Looney B.P."/>
            <person name="Miyauchi S."/>
            <person name="Morin E."/>
            <person name="Drula E."/>
            <person name="Courty P.E."/>
            <person name="Chicoki N."/>
            <person name="Fauchery L."/>
            <person name="Kohler A."/>
            <person name="Kuo A."/>
            <person name="Labutti K."/>
            <person name="Pangilinan J."/>
            <person name="Lipzen A."/>
            <person name="Riley R."/>
            <person name="Andreopoulos W."/>
            <person name="He G."/>
            <person name="Johnson J."/>
            <person name="Barry K.W."/>
            <person name="Grigoriev I.V."/>
            <person name="Nagy L."/>
            <person name="Hibbett D."/>
            <person name="Henrissat B."/>
            <person name="Matheny P.B."/>
            <person name="Labbe J."/>
            <person name="Martin F."/>
        </authorList>
    </citation>
    <scope>NUCLEOTIDE SEQUENCE</scope>
    <source>
        <strain evidence="1">FP105234-sp</strain>
    </source>
</reference>
<keyword evidence="2" id="KW-1185">Reference proteome</keyword>
<dbReference type="Proteomes" id="UP000814033">
    <property type="component" value="Unassembled WGS sequence"/>
</dbReference>
<evidence type="ECO:0000313" key="1">
    <source>
        <dbReference type="EMBL" id="KAI0048271.1"/>
    </source>
</evidence>
<evidence type="ECO:0000313" key="2">
    <source>
        <dbReference type="Proteomes" id="UP000814033"/>
    </source>
</evidence>
<name>A0ACB8RXE8_9AGAM</name>
<gene>
    <name evidence="1" type="ORF">FA95DRAFT_1096349</name>
</gene>